<dbReference type="Proteomes" id="UP000812287">
    <property type="component" value="Unassembled WGS sequence"/>
</dbReference>
<organism evidence="1 2">
    <name type="scientific">Guyanagaster necrorhizus</name>
    <dbReference type="NCBI Taxonomy" id="856835"/>
    <lineage>
        <taxon>Eukaryota</taxon>
        <taxon>Fungi</taxon>
        <taxon>Dikarya</taxon>
        <taxon>Basidiomycota</taxon>
        <taxon>Agaricomycotina</taxon>
        <taxon>Agaricomycetes</taxon>
        <taxon>Agaricomycetidae</taxon>
        <taxon>Agaricales</taxon>
        <taxon>Marasmiineae</taxon>
        <taxon>Physalacriaceae</taxon>
        <taxon>Guyanagaster</taxon>
    </lineage>
</organism>
<comment type="caution">
    <text evidence="1">The sequence shown here is derived from an EMBL/GenBank/DDBJ whole genome shotgun (WGS) entry which is preliminary data.</text>
</comment>
<protein>
    <submittedName>
        <fullName evidence="1">Uncharacterized protein</fullName>
    </submittedName>
</protein>
<dbReference type="RefSeq" id="XP_043041363.1">
    <property type="nucleotide sequence ID" value="XM_043182453.1"/>
</dbReference>
<dbReference type="InterPro" id="IPR008972">
    <property type="entry name" value="Cupredoxin"/>
</dbReference>
<evidence type="ECO:0000313" key="2">
    <source>
        <dbReference type="Proteomes" id="UP000812287"/>
    </source>
</evidence>
<keyword evidence="2" id="KW-1185">Reference proteome</keyword>
<accession>A0A9P7VWG0</accession>
<dbReference type="Gene3D" id="2.60.40.420">
    <property type="entry name" value="Cupredoxins - blue copper proteins"/>
    <property type="match status" value="1"/>
</dbReference>
<dbReference type="AlphaFoldDB" id="A0A9P7VWG0"/>
<name>A0A9P7VWG0_9AGAR</name>
<reference evidence="1" key="1">
    <citation type="submission" date="2020-11" db="EMBL/GenBank/DDBJ databases">
        <title>Adaptations for nitrogen fixation in a non-lichenized fungal sporocarp promotes dispersal by wood-feeding termites.</title>
        <authorList>
            <consortium name="DOE Joint Genome Institute"/>
            <person name="Koch R.A."/>
            <person name="Yoon G."/>
            <person name="Arayal U."/>
            <person name="Lail K."/>
            <person name="Amirebrahimi M."/>
            <person name="Labutti K."/>
            <person name="Lipzen A."/>
            <person name="Riley R."/>
            <person name="Barry K."/>
            <person name="Henrissat B."/>
            <person name="Grigoriev I.V."/>
            <person name="Herr J.R."/>
            <person name="Aime M.C."/>
        </authorList>
    </citation>
    <scope>NUCLEOTIDE SEQUENCE</scope>
    <source>
        <strain evidence="1">MCA 3950</strain>
    </source>
</reference>
<gene>
    <name evidence="1" type="ORF">BT62DRAFT_844808</name>
</gene>
<evidence type="ECO:0000313" key="1">
    <source>
        <dbReference type="EMBL" id="KAG7447863.1"/>
    </source>
</evidence>
<feature type="non-terminal residue" evidence="1">
    <location>
        <position position="63"/>
    </location>
</feature>
<feature type="non-terminal residue" evidence="1">
    <location>
        <position position="1"/>
    </location>
</feature>
<dbReference type="GeneID" id="66104750"/>
<sequence length="63" mass="6834">SIRSIANMQIVNADIIPDGFNRGTVLAGGTFPGPLVKGNMGNRFKINIIDQLTDDMMLRSTNI</sequence>
<dbReference type="EMBL" id="MU250531">
    <property type="protein sequence ID" value="KAG7447863.1"/>
    <property type="molecule type" value="Genomic_DNA"/>
</dbReference>
<dbReference type="OrthoDB" id="2121828at2759"/>
<proteinExistence type="predicted"/>
<dbReference type="SUPFAM" id="SSF49503">
    <property type="entry name" value="Cupredoxins"/>
    <property type="match status" value="1"/>
</dbReference>